<evidence type="ECO:0000256" key="2">
    <source>
        <dbReference type="ARBA" id="ARBA00022630"/>
    </source>
</evidence>
<dbReference type="PANTHER" id="PTHR42973:SF53">
    <property type="entry name" value="FAD-BINDING PCMH-TYPE DOMAIN-CONTAINING PROTEIN-RELATED"/>
    <property type="match status" value="1"/>
</dbReference>
<evidence type="ECO:0000256" key="3">
    <source>
        <dbReference type="ARBA" id="ARBA00022827"/>
    </source>
</evidence>
<dbReference type="InterPro" id="IPR016169">
    <property type="entry name" value="FAD-bd_PCMH_sub2"/>
</dbReference>
<protein>
    <recommendedName>
        <fullName evidence="5">FAD-binding PCMH-type domain-containing protein</fullName>
    </recommendedName>
</protein>
<dbReference type="Proteomes" id="UP001396898">
    <property type="component" value="Unassembled WGS sequence"/>
</dbReference>
<dbReference type="Pfam" id="PF01565">
    <property type="entry name" value="FAD_binding_4"/>
    <property type="match status" value="1"/>
</dbReference>
<comment type="similarity">
    <text evidence="1">Belongs to the oxygen-dependent FAD-linked oxidoreductase family.</text>
</comment>
<evidence type="ECO:0000259" key="5">
    <source>
        <dbReference type="PROSITE" id="PS51387"/>
    </source>
</evidence>
<dbReference type="EMBL" id="JAQQWI010000006">
    <property type="protein sequence ID" value="KAK8033716.1"/>
    <property type="molecule type" value="Genomic_DNA"/>
</dbReference>
<keyword evidence="7" id="KW-1185">Reference proteome</keyword>
<keyword evidence="4" id="KW-0560">Oxidoreductase</keyword>
<dbReference type="InterPro" id="IPR050416">
    <property type="entry name" value="FAD-linked_Oxidoreductase"/>
</dbReference>
<feature type="domain" description="FAD-binding PCMH-type" evidence="5">
    <location>
        <begin position="38"/>
        <end position="210"/>
    </location>
</feature>
<dbReference type="Gene3D" id="3.30.465.10">
    <property type="match status" value="1"/>
</dbReference>
<reference evidence="6 7" key="1">
    <citation type="submission" date="2023-01" db="EMBL/GenBank/DDBJ databases">
        <title>Analysis of 21 Apiospora genomes using comparative genomics revels a genus with tremendous synthesis potential of carbohydrate active enzymes and secondary metabolites.</title>
        <authorList>
            <person name="Sorensen T."/>
        </authorList>
    </citation>
    <scope>NUCLEOTIDE SEQUENCE [LARGE SCALE GENOMIC DNA]</scope>
    <source>
        <strain evidence="6 7">CBS 20057</strain>
    </source>
</reference>
<evidence type="ECO:0000313" key="7">
    <source>
        <dbReference type="Proteomes" id="UP001396898"/>
    </source>
</evidence>
<comment type="caution">
    <text evidence="6">The sequence shown here is derived from an EMBL/GenBank/DDBJ whole genome shotgun (WGS) entry which is preliminary data.</text>
</comment>
<keyword evidence="2" id="KW-0285">Flavoprotein</keyword>
<name>A0ABR1SHA5_9PEZI</name>
<dbReference type="PANTHER" id="PTHR42973">
    <property type="entry name" value="BINDING OXIDOREDUCTASE, PUTATIVE (AFU_ORTHOLOGUE AFUA_1G17690)-RELATED"/>
    <property type="match status" value="1"/>
</dbReference>
<proteinExistence type="inferred from homology"/>
<sequence length="480" mass="51768">MSDLLSPCGFQAPPDLQVLLPRDPLYGTRESSYWAVNARLSPACIVQPKSTAQVSSLLKELVATGRQFAVRAGGHSPVPGANDIAGDGVTVDLGLLNSVAYDAGSETVRFGAGCRWRDVYGELGRHERTVPGGRGGDVGVAGLLLGGGSSWQTAKYGWACDNVISYEIVLADGRTVTADKDTHVDLFRALKGGANNFGVVTSFAMRTHPSGRIWGGISASPASATDQTIRTVWNFTEGLTQDESRQDSYMLAVFGYFPAFGANVVNIATFQADGGPRGPGWDDWRALPKIMDTTGETTVAELAEQITLPPDYHNAWFTLTLRNDERLLKKATDVHERLVADLQAHVPDGDFITQCIFQPLPSVVAQRTAAAGGNVMGTERIAENAVLFSYSAMVRTAELARWVYPRLRRGLEEIRGFAAAAEAGGGLMDWLYMNYADSSQDVIGSYGVENVEELRRVAARYDPGQVFQKLCPGGWKIPGI</sequence>
<organism evidence="6 7">
    <name type="scientific">Apiospora marii</name>
    <dbReference type="NCBI Taxonomy" id="335849"/>
    <lineage>
        <taxon>Eukaryota</taxon>
        <taxon>Fungi</taxon>
        <taxon>Dikarya</taxon>
        <taxon>Ascomycota</taxon>
        <taxon>Pezizomycotina</taxon>
        <taxon>Sordariomycetes</taxon>
        <taxon>Xylariomycetidae</taxon>
        <taxon>Amphisphaeriales</taxon>
        <taxon>Apiosporaceae</taxon>
        <taxon>Apiospora</taxon>
    </lineage>
</organism>
<keyword evidence="3" id="KW-0274">FAD</keyword>
<dbReference type="InterPro" id="IPR036318">
    <property type="entry name" value="FAD-bd_PCMH-like_sf"/>
</dbReference>
<dbReference type="InterPro" id="IPR016166">
    <property type="entry name" value="FAD-bd_PCMH"/>
</dbReference>
<dbReference type="SUPFAM" id="SSF56176">
    <property type="entry name" value="FAD-binding/transporter-associated domain-like"/>
    <property type="match status" value="1"/>
</dbReference>
<evidence type="ECO:0000256" key="4">
    <source>
        <dbReference type="ARBA" id="ARBA00023002"/>
    </source>
</evidence>
<dbReference type="InterPro" id="IPR006094">
    <property type="entry name" value="Oxid_FAD_bind_N"/>
</dbReference>
<gene>
    <name evidence="6" type="ORF">PG991_003114</name>
</gene>
<evidence type="ECO:0000256" key="1">
    <source>
        <dbReference type="ARBA" id="ARBA00005466"/>
    </source>
</evidence>
<evidence type="ECO:0000313" key="6">
    <source>
        <dbReference type="EMBL" id="KAK8033716.1"/>
    </source>
</evidence>
<dbReference type="PROSITE" id="PS51387">
    <property type="entry name" value="FAD_PCMH"/>
    <property type="match status" value="1"/>
</dbReference>
<accession>A0ABR1SHA5</accession>